<evidence type="ECO:0000256" key="1">
    <source>
        <dbReference type="ARBA" id="ARBA00004571"/>
    </source>
</evidence>
<feature type="compositionally biased region" description="Basic and acidic residues" evidence="11">
    <location>
        <begin position="124"/>
        <end position="143"/>
    </location>
</feature>
<sequence length="845" mass="94401">MGEILRSPDGKRISRVGRWFGERSRFDERTGSRVEEGSKDRAVPFVSISWAESNPFSLLWKRRELQRWIALVWALGLILLGQVNPGRAEERSVDNSISSGSDRREEPASSPGVQKKKQNSTQRNDPEPVERLPEVVVRGKEKGTLTAPSPEEAQKTLEQIPGGTNYITADEYRKYRPANNFDVLAYQPGVYAVPEWGVTGAGVYTIRGQGLDELDGVTGLLFMQDGLPLIGADNFIHDPVLNDFLGAQYITVERGANAFDWGAATLGGAINMVTYTGISHPYTSLYASTGSYGFYQGQIATGGVEGPSDYFVSLDDTRQYGFRKHAEGYDLRLISDVGYRPSEDIETRFYFLFVSQNQKRPGTVGLNEVENDPTIPGPIDAPSPGSGPFHSFPNFAQADIKSDITFYRFANKTSFLVDDGQIDLGLWWNNYELLHPTIPLLYYVDNDYGLLARYVSNAMLWGHSNYLNVGMILQGTTQGETDFGMDVTQISPTVFLGPIFGPPQANSDRIAGSPTFYILDRFFITDDDQWSIVPAFNFNWAYRRAEVGTFPSTPPFVPSVVAQTLTYTGYNPKLGLIYQPQPNMQFFSNVATSYQPPSFMDELLPAAVLLPAGAAMFPLHAQYAITYELGTRGSYGPLRWDFSFYRAWVNNELLQLFSTNPQFPLVPFALNATPTIHEGVELGIGLVLAQGILEDSKERPKDRLVYQMALNWSDFHFVNDPVYHENHLPTVPEIYYQSYIRYEHPSGLYTGPTFTIADGYWADLANTSRQPGYVVWGWQFGYAREKGPSIYLELRNLLDKRYAWAPMAVPDASAIATSSGVPIGEVPIYYPADGRAIYAGIAWNF</sequence>
<accession>A0A8J2BNP1</accession>
<dbReference type="Pfam" id="PF07715">
    <property type="entry name" value="Plug"/>
    <property type="match status" value="1"/>
</dbReference>
<feature type="domain" description="TonB-dependent receptor plug" evidence="13">
    <location>
        <begin position="157"/>
        <end position="269"/>
    </location>
</feature>
<organism evidence="14 15">
    <name type="scientific">Candidatus Methylacidithermus pantelleriae</name>
    <dbReference type="NCBI Taxonomy" id="2744239"/>
    <lineage>
        <taxon>Bacteria</taxon>
        <taxon>Pseudomonadati</taxon>
        <taxon>Verrucomicrobiota</taxon>
        <taxon>Methylacidiphilae</taxon>
        <taxon>Methylacidiphilales</taxon>
        <taxon>Methylacidiphilaceae</taxon>
        <taxon>Candidatus Methylacidithermus</taxon>
    </lineage>
</organism>
<dbReference type="InterPro" id="IPR036942">
    <property type="entry name" value="Beta-barrel_TonB_sf"/>
</dbReference>
<evidence type="ECO:0000313" key="15">
    <source>
        <dbReference type="Proteomes" id="UP000663859"/>
    </source>
</evidence>
<dbReference type="InterPro" id="IPR000531">
    <property type="entry name" value="Beta-barrel_TonB"/>
</dbReference>
<reference evidence="14" key="1">
    <citation type="submission" date="2021-02" db="EMBL/GenBank/DDBJ databases">
        <authorList>
            <person name="Cremers G."/>
            <person name="Picone N."/>
        </authorList>
    </citation>
    <scope>NUCLEOTIDE SEQUENCE</scope>
    <source>
        <strain evidence="14">PQ17</strain>
    </source>
</reference>
<keyword evidence="15" id="KW-1185">Reference proteome</keyword>
<evidence type="ECO:0000256" key="4">
    <source>
        <dbReference type="ARBA" id="ARBA00022692"/>
    </source>
</evidence>
<evidence type="ECO:0000256" key="2">
    <source>
        <dbReference type="ARBA" id="ARBA00022448"/>
    </source>
</evidence>
<feature type="region of interest" description="Disordered" evidence="11">
    <location>
        <begin position="88"/>
        <end position="159"/>
    </location>
</feature>
<comment type="caution">
    <text evidence="14">The sequence shown here is derived from an EMBL/GenBank/DDBJ whole genome shotgun (WGS) entry which is preliminary data.</text>
</comment>
<dbReference type="Proteomes" id="UP000663859">
    <property type="component" value="Unassembled WGS sequence"/>
</dbReference>
<dbReference type="InterPro" id="IPR039426">
    <property type="entry name" value="TonB-dep_rcpt-like"/>
</dbReference>
<dbReference type="Gene3D" id="2.170.130.10">
    <property type="entry name" value="TonB-dependent receptor, plug domain"/>
    <property type="match status" value="1"/>
</dbReference>
<dbReference type="GO" id="GO:0044718">
    <property type="term" value="P:siderophore transmembrane transport"/>
    <property type="evidence" value="ECO:0007669"/>
    <property type="project" value="TreeGrafter"/>
</dbReference>
<dbReference type="InterPro" id="IPR012910">
    <property type="entry name" value="Plug_dom"/>
</dbReference>
<keyword evidence="9" id="KW-0998">Cell outer membrane</keyword>
<evidence type="ECO:0000256" key="11">
    <source>
        <dbReference type="SAM" id="MobiDB-lite"/>
    </source>
</evidence>
<evidence type="ECO:0000256" key="10">
    <source>
        <dbReference type="RuleBase" id="RU003357"/>
    </source>
</evidence>
<evidence type="ECO:0000313" key="14">
    <source>
        <dbReference type="EMBL" id="CAF0696986.1"/>
    </source>
</evidence>
<evidence type="ECO:0000256" key="6">
    <source>
        <dbReference type="ARBA" id="ARBA00023077"/>
    </source>
</evidence>
<dbReference type="GO" id="GO:0015344">
    <property type="term" value="F:siderophore uptake transmembrane transporter activity"/>
    <property type="evidence" value="ECO:0007669"/>
    <property type="project" value="TreeGrafter"/>
</dbReference>
<dbReference type="Gene3D" id="2.40.170.20">
    <property type="entry name" value="TonB-dependent receptor, beta-barrel domain"/>
    <property type="match status" value="1"/>
</dbReference>
<dbReference type="GO" id="GO:0009279">
    <property type="term" value="C:cell outer membrane"/>
    <property type="evidence" value="ECO:0007669"/>
    <property type="project" value="UniProtKB-SubCell"/>
</dbReference>
<proteinExistence type="inferred from homology"/>
<keyword evidence="3" id="KW-1134">Transmembrane beta strand</keyword>
<keyword evidence="4" id="KW-0812">Transmembrane</keyword>
<gene>
    <name evidence="14" type="ORF">MPNT_200019</name>
</gene>
<evidence type="ECO:0000259" key="12">
    <source>
        <dbReference type="Pfam" id="PF00593"/>
    </source>
</evidence>
<feature type="domain" description="TonB-dependent receptor-like beta-barrel" evidence="12">
    <location>
        <begin position="384"/>
        <end position="797"/>
    </location>
</feature>
<evidence type="ECO:0000256" key="9">
    <source>
        <dbReference type="ARBA" id="ARBA00023237"/>
    </source>
</evidence>
<evidence type="ECO:0000256" key="5">
    <source>
        <dbReference type="ARBA" id="ARBA00022729"/>
    </source>
</evidence>
<evidence type="ECO:0000256" key="3">
    <source>
        <dbReference type="ARBA" id="ARBA00022452"/>
    </source>
</evidence>
<protein>
    <submittedName>
        <fullName evidence="14">Putative Outer membrane receptor protein, mostly Fe transport</fullName>
    </submittedName>
</protein>
<evidence type="ECO:0000256" key="8">
    <source>
        <dbReference type="ARBA" id="ARBA00023170"/>
    </source>
</evidence>
<dbReference type="InterPro" id="IPR037066">
    <property type="entry name" value="Plug_dom_sf"/>
</dbReference>
<comment type="similarity">
    <text evidence="10">Belongs to the TonB-dependent receptor family.</text>
</comment>
<evidence type="ECO:0000259" key="13">
    <source>
        <dbReference type="Pfam" id="PF07715"/>
    </source>
</evidence>
<comment type="subcellular location">
    <subcellularLocation>
        <location evidence="1">Cell outer membrane</location>
        <topology evidence="1">Multi-pass membrane protein</topology>
    </subcellularLocation>
</comment>
<keyword evidence="7 10" id="KW-0472">Membrane</keyword>
<dbReference type="PANTHER" id="PTHR30069:SF29">
    <property type="entry name" value="HEMOGLOBIN AND HEMOGLOBIN-HAPTOGLOBIN-BINDING PROTEIN 1-RELATED"/>
    <property type="match status" value="1"/>
</dbReference>
<keyword evidence="2" id="KW-0813">Transport</keyword>
<evidence type="ECO:0000256" key="7">
    <source>
        <dbReference type="ARBA" id="ARBA00023136"/>
    </source>
</evidence>
<keyword evidence="5" id="KW-0732">Signal</keyword>
<dbReference type="AlphaFoldDB" id="A0A8J2BNP1"/>
<keyword evidence="8 14" id="KW-0675">Receptor</keyword>
<dbReference type="Pfam" id="PF00593">
    <property type="entry name" value="TonB_dep_Rec_b-barrel"/>
    <property type="match status" value="1"/>
</dbReference>
<name>A0A8J2BNP1_9BACT</name>
<keyword evidence="6 10" id="KW-0798">TonB box</keyword>
<dbReference type="SUPFAM" id="SSF56935">
    <property type="entry name" value="Porins"/>
    <property type="match status" value="1"/>
</dbReference>
<dbReference type="PANTHER" id="PTHR30069">
    <property type="entry name" value="TONB-DEPENDENT OUTER MEMBRANE RECEPTOR"/>
    <property type="match status" value="1"/>
</dbReference>
<dbReference type="EMBL" id="CAJNOB010000013">
    <property type="protein sequence ID" value="CAF0696986.1"/>
    <property type="molecule type" value="Genomic_DNA"/>
</dbReference>